<proteinExistence type="predicted"/>
<dbReference type="Proteomes" id="UP000076871">
    <property type="component" value="Unassembled WGS sequence"/>
</dbReference>
<dbReference type="AlphaFoldDB" id="A0A165F9W7"/>
<dbReference type="RefSeq" id="XP_040766393.1">
    <property type="nucleotide sequence ID" value="XM_040912291.1"/>
</dbReference>
<protein>
    <submittedName>
        <fullName evidence="2">Phosphoglycerate mutase-like protein</fullName>
    </submittedName>
</protein>
<name>A0A165F9W7_9APHY</name>
<dbReference type="PANTHER" id="PTHR11567:SF142">
    <property type="entry name" value="PHOSPHOGLYCERATE MUTASE-LIKE PROTEIN"/>
    <property type="match status" value="1"/>
</dbReference>
<dbReference type="PANTHER" id="PTHR11567">
    <property type="entry name" value="ACID PHOSPHATASE-RELATED"/>
    <property type="match status" value="1"/>
</dbReference>
<gene>
    <name evidence="2" type="ORF">LAESUDRAFT_757373</name>
</gene>
<accession>A0A165F9W7</accession>
<feature type="transmembrane region" description="Helical" evidence="1">
    <location>
        <begin position="425"/>
        <end position="448"/>
    </location>
</feature>
<dbReference type="Gene3D" id="3.40.50.1240">
    <property type="entry name" value="Phosphoglycerate mutase-like"/>
    <property type="match status" value="1"/>
</dbReference>
<dbReference type="GO" id="GO:0016791">
    <property type="term" value="F:phosphatase activity"/>
    <property type="evidence" value="ECO:0007669"/>
    <property type="project" value="TreeGrafter"/>
</dbReference>
<dbReference type="STRING" id="1314785.A0A165F9W7"/>
<sequence length="482" mass="52279">MSDSSVIGVVLIARHGDRLEHFEDPYTFAVSAATITPLGEQQEWQLGNFLRSTYLDPTSPSYIQGIAPSTSIFNGSQVAVYADNDFPVDDVVMDSAAALVQGLWQPTPLQNITLANGTTITNPLDGYQYVPINGINPDLEFYLEGSTDCTNFLSRASELYNSTLFEEVSEEAAPFFDELPPYVGNRSIELQNAWNIYDYMNVQYVHNATYAASLPPTFLEQARGLANWEQYQVFSDPTFGGIGDIAFTSMIPAVIDSFNAFTNTSNGLLLSYYAVNYRPFLSLFNMTGVVADGSVPEAFVNLAAAVVLELRNSSSSSEPVIRFQFKNGTDDAELHTLPLVFGDWNGTVSGTDVPLSTFVAAFQPVGINNTLEWCQVCGQTTERGCDVALAAASAGVTDSVYLALNSSSSPAAVTIVMAHERITPLAAGFLGAGLTAAVFLLVLAGLLFSWGRGKKDRKVPADAVIHFDDHVREYVDEKQPSF</sequence>
<evidence type="ECO:0000313" key="3">
    <source>
        <dbReference type="Proteomes" id="UP000076871"/>
    </source>
</evidence>
<organism evidence="2 3">
    <name type="scientific">Laetiporus sulphureus 93-53</name>
    <dbReference type="NCBI Taxonomy" id="1314785"/>
    <lineage>
        <taxon>Eukaryota</taxon>
        <taxon>Fungi</taxon>
        <taxon>Dikarya</taxon>
        <taxon>Basidiomycota</taxon>
        <taxon>Agaricomycotina</taxon>
        <taxon>Agaricomycetes</taxon>
        <taxon>Polyporales</taxon>
        <taxon>Laetiporus</taxon>
    </lineage>
</organism>
<dbReference type="InterPro" id="IPR029033">
    <property type="entry name" value="His_PPase_superfam"/>
</dbReference>
<evidence type="ECO:0000313" key="2">
    <source>
        <dbReference type="EMBL" id="KZT08653.1"/>
    </source>
</evidence>
<keyword evidence="1" id="KW-1133">Transmembrane helix</keyword>
<evidence type="ECO:0000256" key="1">
    <source>
        <dbReference type="SAM" id="Phobius"/>
    </source>
</evidence>
<keyword evidence="1" id="KW-0812">Transmembrane</keyword>
<dbReference type="InterPro" id="IPR050645">
    <property type="entry name" value="Histidine_acid_phosphatase"/>
</dbReference>
<keyword evidence="3" id="KW-1185">Reference proteome</keyword>
<dbReference type="InParanoid" id="A0A165F9W7"/>
<dbReference type="EMBL" id="KV427614">
    <property type="protein sequence ID" value="KZT08653.1"/>
    <property type="molecule type" value="Genomic_DNA"/>
</dbReference>
<reference evidence="2 3" key="1">
    <citation type="journal article" date="2016" name="Mol. Biol. Evol.">
        <title>Comparative Genomics of Early-Diverging Mushroom-Forming Fungi Provides Insights into the Origins of Lignocellulose Decay Capabilities.</title>
        <authorList>
            <person name="Nagy L.G."/>
            <person name="Riley R."/>
            <person name="Tritt A."/>
            <person name="Adam C."/>
            <person name="Daum C."/>
            <person name="Floudas D."/>
            <person name="Sun H."/>
            <person name="Yadav J.S."/>
            <person name="Pangilinan J."/>
            <person name="Larsson K.H."/>
            <person name="Matsuura K."/>
            <person name="Barry K."/>
            <person name="Labutti K."/>
            <person name="Kuo R."/>
            <person name="Ohm R.A."/>
            <person name="Bhattacharya S.S."/>
            <person name="Shirouzu T."/>
            <person name="Yoshinaga Y."/>
            <person name="Martin F.M."/>
            <person name="Grigoriev I.V."/>
            <person name="Hibbett D.S."/>
        </authorList>
    </citation>
    <scope>NUCLEOTIDE SEQUENCE [LARGE SCALE GENOMIC DNA]</scope>
    <source>
        <strain evidence="2 3">93-53</strain>
    </source>
</reference>
<dbReference type="SUPFAM" id="SSF53254">
    <property type="entry name" value="Phosphoglycerate mutase-like"/>
    <property type="match status" value="1"/>
</dbReference>
<keyword evidence="1" id="KW-0472">Membrane</keyword>
<dbReference type="GeneID" id="63829319"/>
<dbReference type="OrthoDB" id="258392at2759"/>